<evidence type="ECO:0000313" key="4">
    <source>
        <dbReference type="Proteomes" id="UP000094020"/>
    </source>
</evidence>
<dbReference type="KEGG" id="kpin:30174900"/>
<dbReference type="EMBL" id="CP144520">
    <property type="protein sequence ID" value="WWC67586.1"/>
    <property type="molecule type" value="Genomic_DNA"/>
</dbReference>
<name>A0A1B9HWK7_9TREE</name>
<feature type="region of interest" description="Disordered" evidence="1">
    <location>
        <begin position="1"/>
        <end position="27"/>
    </location>
</feature>
<sequence length="91" mass="9840">MSDTVTKDSNSHNSDEATEALPSPETALNEVEIRANDSTILNQRLGVLRWASRPTDSTDEMLEFQRLELIEATQSSQGSNKDTGSSQGGGN</sequence>
<feature type="compositionally biased region" description="Polar residues" evidence="1">
    <location>
        <begin position="72"/>
        <end position="85"/>
    </location>
</feature>
<dbReference type="GeneID" id="30174900"/>
<organism evidence="2">
    <name type="scientific">Kwoniella pini CBS 10737</name>
    <dbReference type="NCBI Taxonomy" id="1296096"/>
    <lineage>
        <taxon>Eukaryota</taxon>
        <taxon>Fungi</taxon>
        <taxon>Dikarya</taxon>
        <taxon>Basidiomycota</taxon>
        <taxon>Agaricomycotina</taxon>
        <taxon>Tremellomycetes</taxon>
        <taxon>Tremellales</taxon>
        <taxon>Cryptococcaceae</taxon>
        <taxon>Kwoniella</taxon>
    </lineage>
</organism>
<accession>A0A1B9HWK7</accession>
<proteinExistence type="predicted"/>
<dbReference type="EMBL" id="KV700116">
    <property type="protein sequence ID" value="OCF47628.1"/>
    <property type="molecule type" value="Genomic_DNA"/>
</dbReference>
<gene>
    <name evidence="2" type="ORF">I206_06531</name>
    <name evidence="3" type="ORF">I206_101496</name>
</gene>
<evidence type="ECO:0000256" key="1">
    <source>
        <dbReference type="SAM" id="MobiDB-lite"/>
    </source>
</evidence>
<feature type="compositionally biased region" description="Basic and acidic residues" evidence="1">
    <location>
        <begin position="1"/>
        <end position="15"/>
    </location>
</feature>
<evidence type="ECO:0000313" key="3">
    <source>
        <dbReference type="EMBL" id="WWC67586.1"/>
    </source>
</evidence>
<keyword evidence="4" id="KW-1185">Reference proteome</keyword>
<protein>
    <submittedName>
        <fullName evidence="2">Uncharacterized protein</fullName>
    </submittedName>
</protein>
<reference evidence="2" key="1">
    <citation type="submission" date="2013-07" db="EMBL/GenBank/DDBJ databases">
        <title>The Genome Sequence of Cryptococcus pinus CBS10737.</title>
        <authorList>
            <consortium name="The Broad Institute Genome Sequencing Platform"/>
            <person name="Cuomo C."/>
            <person name="Litvintseva A."/>
            <person name="Chen Y."/>
            <person name="Heitman J."/>
            <person name="Sun S."/>
            <person name="Springer D."/>
            <person name="Dromer F."/>
            <person name="Young S.K."/>
            <person name="Zeng Q."/>
            <person name="Gargeya S."/>
            <person name="Fitzgerald M."/>
            <person name="Abouelleil A."/>
            <person name="Alvarado L."/>
            <person name="Berlin A.M."/>
            <person name="Chapman S.B."/>
            <person name="Dewar J."/>
            <person name="Goldberg J."/>
            <person name="Griggs A."/>
            <person name="Gujja S."/>
            <person name="Hansen M."/>
            <person name="Howarth C."/>
            <person name="Imamovic A."/>
            <person name="Larimer J."/>
            <person name="McCowan C."/>
            <person name="Murphy C."/>
            <person name="Pearson M."/>
            <person name="Priest M."/>
            <person name="Roberts A."/>
            <person name="Saif S."/>
            <person name="Shea T."/>
            <person name="Sykes S."/>
            <person name="Wortman J."/>
            <person name="Nusbaum C."/>
            <person name="Birren B."/>
        </authorList>
    </citation>
    <scope>NUCLEOTIDE SEQUENCE [LARGE SCALE GENOMIC DNA]</scope>
    <source>
        <strain evidence="2">CBS 10737</strain>
    </source>
</reference>
<dbReference type="AlphaFoldDB" id="A0A1B9HWK7"/>
<dbReference type="RefSeq" id="XP_019008847.1">
    <property type="nucleotide sequence ID" value="XM_019158234.1"/>
</dbReference>
<evidence type="ECO:0000313" key="2">
    <source>
        <dbReference type="EMBL" id="OCF47628.1"/>
    </source>
</evidence>
<reference evidence="3" key="2">
    <citation type="submission" date="2013-07" db="EMBL/GenBank/DDBJ databases">
        <authorList>
            <consortium name="The Broad Institute Genome Sequencing Platform"/>
            <person name="Cuomo C."/>
            <person name="Litvintseva A."/>
            <person name="Chen Y."/>
            <person name="Heitman J."/>
            <person name="Sun S."/>
            <person name="Springer D."/>
            <person name="Dromer F."/>
            <person name="Young S.K."/>
            <person name="Zeng Q."/>
            <person name="Gargeya S."/>
            <person name="Fitzgerald M."/>
            <person name="Abouelleil A."/>
            <person name="Alvarado L."/>
            <person name="Berlin A.M."/>
            <person name="Chapman S.B."/>
            <person name="Dewar J."/>
            <person name="Goldberg J."/>
            <person name="Griggs A."/>
            <person name="Gujja S."/>
            <person name="Hansen M."/>
            <person name="Howarth C."/>
            <person name="Imamovic A."/>
            <person name="Larimer J."/>
            <person name="McCowan C."/>
            <person name="Murphy C."/>
            <person name="Pearson M."/>
            <person name="Priest M."/>
            <person name="Roberts A."/>
            <person name="Saif S."/>
            <person name="Shea T."/>
            <person name="Sykes S."/>
            <person name="Wortman J."/>
            <person name="Nusbaum C."/>
            <person name="Birren B."/>
        </authorList>
    </citation>
    <scope>NUCLEOTIDE SEQUENCE</scope>
    <source>
        <strain evidence="3">CBS 10737</strain>
    </source>
</reference>
<reference evidence="2" key="3">
    <citation type="submission" date="2016-07" db="EMBL/GenBank/DDBJ databases">
        <title>Evolution of pathogenesis and genome organization in the Tremellales.</title>
        <authorList>
            <person name="Cuomo C."/>
            <person name="Litvintseva A."/>
            <person name="Heitman J."/>
            <person name="Chen Y."/>
            <person name="Sun S."/>
            <person name="Springer D."/>
            <person name="Dromer F."/>
            <person name="Young S."/>
            <person name="Zeng Q."/>
            <person name="Chapman S."/>
            <person name="Gujja S."/>
            <person name="Saif S."/>
            <person name="Birren B."/>
        </authorList>
    </citation>
    <scope>NUCLEOTIDE SEQUENCE</scope>
    <source>
        <strain evidence="2">CBS 10737</strain>
    </source>
</reference>
<dbReference type="Proteomes" id="UP000094020">
    <property type="component" value="Chromosome 2"/>
</dbReference>
<reference evidence="3" key="4">
    <citation type="submission" date="2024-02" db="EMBL/GenBank/DDBJ databases">
        <title>Comparative genomics of Cryptococcus and Kwoniella reveals pathogenesis evolution and contrasting modes of karyotype evolution via chromosome fusion or intercentromeric recombination.</title>
        <authorList>
            <person name="Coelho M.A."/>
            <person name="David-Palma M."/>
            <person name="Shea T."/>
            <person name="Bowers K."/>
            <person name="McGinley-Smith S."/>
            <person name="Mohammad A.W."/>
            <person name="Gnirke A."/>
            <person name="Yurkov A.M."/>
            <person name="Nowrousian M."/>
            <person name="Sun S."/>
            <person name="Cuomo C.A."/>
            <person name="Heitman J."/>
        </authorList>
    </citation>
    <scope>NUCLEOTIDE SEQUENCE</scope>
    <source>
        <strain evidence="3">CBS 10737</strain>
    </source>
</reference>
<feature type="region of interest" description="Disordered" evidence="1">
    <location>
        <begin position="70"/>
        <end position="91"/>
    </location>
</feature>